<proteinExistence type="predicted"/>
<feature type="signal peptide" evidence="1">
    <location>
        <begin position="1"/>
        <end position="21"/>
    </location>
</feature>
<dbReference type="AlphaFoldDB" id="Q6II93"/>
<name>Q6II93_DROME</name>
<gene>
    <name evidence="2" type="ORF">HDC19381</name>
</gene>
<evidence type="ECO:0000256" key="1">
    <source>
        <dbReference type="SAM" id="SignalP"/>
    </source>
</evidence>
<reference evidence="2" key="1">
    <citation type="journal article" date="2003" name="Genome Biol.">
        <title>An integrated gene annotation and transcriptional profiling approach towards the full gene content of the Drosophila genome.</title>
        <authorList>
            <person name="Hild M."/>
            <person name="Beckmann B."/>
            <person name="Haas S.A."/>
            <person name="Koch B."/>
            <person name="Solovyev V."/>
            <person name="Busold C."/>
            <person name="Fellenberg K."/>
            <person name="Boutros M."/>
            <person name="Vingron M."/>
            <person name="Sauer F."/>
            <person name="Hoheisel J.D."/>
            <person name="Paro R."/>
        </authorList>
    </citation>
    <scope>NUCLEOTIDE SEQUENCE</scope>
</reference>
<accession>Q6II93</accession>
<feature type="chain" id="PRO_5004275816" evidence="1">
    <location>
        <begin position="22"/>
        <end position="77"/>
    </location>
</feature>
<keyword evidence="1" id="KW-0732">Signal</keyword>
<dbReference type="EMBL" id="BK003173">
    <property type="protein sequence ID" value="DAA03373.1"/>
    <property type="molecule type" value="Genomic_DNA"/>
</dbReference>
<protein>
    <submittedName>
        <fullName evidence="2">HDC19381</fullName>
    </submittedName>
</protein>
<organism evidence="2">
    <name type="scientific">Drosophila melanogaster</name>
    <name type="common">Fruit fly</name>
    <dbReference type="NCBI Taxonomy" id="7227"/>
    <lineage>
        <taxon>Eukaryota</taxon>
        <taxon>Metazoa</taxon>
        <taxon>Ecdysozoa</taxon>
        <taxon>Arthropoda</taxon>
        <taxon>Hexapoda</taxon>
        <taxon>Insecta</taxon>
        <taxon>Pterygota</taxon>
        <taxon>Neoptera</taxon>
        <taxon>Endopterygota</taxon>
        <taxon>Diptera</taxon>
        <taxon>Brachycera</taxon>
        <taxon>Muscomorpha</taxon>
        <taxon>Ephydroidea</taxon>
        <taxon>Drosophilidae</taxon>
        <taxon>Drosophila</taxon>
        <taxon>Sophophora</taxon>
    </lineage>
</organism>
<evidence type="ECO:0000313" key="2">
    <source>
        <dbReference type="EMBL" id="DAA03373.1"/>
    </source>
</evidence>
<sequence length="77" mass="8553">MGPISIASGLALVLLLARTRAQLKKPTKSGPRAFSVRFKPLNPKPKLHCTWLHIYDSECIPADATTTHFKHHLPPTE</sequence>